<dbReference type="Proteomes" id="UP000649151">
    <property type="component" value="Unassembled WGS sequence"/>
</dbReference>
<dbReference type="PANTHER" id="PTHR37806:SF1">
    <property type="entry name" value="PEPTIDASE C39-LIKE DOMAIN-CONTAINING PROTEIN"/>
    <property type="match status" value="1"/>
</dbReference>
<keyword evidence="3" id="KW-1185">Reference proteome</keyword>
<dbReference type="EMBL" id="JACOQK010000001">
    <property type="protein sequence ID" value="MBC5787068.1"/>
    <property type="molecule type" value="Genomic_DNA"/>
</dbReference>
<gene>
    <name evidence="2" type="ORF">H8Z77_03390</name>
</gene>
<dbReference type="Gene3D" id="3.90.70.10">
    <property type="entry name" value="Cysteine proteinases"/>
    <property type="match status" value="1"/>
</dbReference>
<accession>A0ABR7IPQ6</accession>
<feature type="domain" description="Peptidase C39-like" evidence="1">
    <location>
        <begin position="683"/>
        <end position="838"/>
    </location>
</feature>
<dbReference type="Pfam" id="PF13529">
    <property type="entry name" value="Peptidase_C39_2"/>
    <property type="match status" value="1"/>
</dbReference>
<evidence type="ECO:0000259" key="1">
    <source>
        <dbReference type="Pfam" id="PF13529"/>
    </source>
</evidence>
<sequence length="1178" mass="130945">MENKYINIYNFKIEPRQEVTSGAQFSYIIDGTWHNFSGKVENQLLDGLRITTNASDYYLMYRTKNAGESGYYPSVSSRGSDFAGSSTGKKMHLLQIKAHNNAGAETSDVVVMYRVHADFKWQPWVCSVNNLSIMQSIQNQYGLDGKLDTSGDDFAGIDGYMVSGVEIRIFKIGSTGGSGGGEITSGAQFSYIIDGAWHNFSGKIENQLLDGLRITTNASDYYLMYRTKNAGESGYYPSVSSRGSDFAGSSTGKKMHLLQIKAHNNAGAETSDVVVMYRVHADFKWQPWVCSVNNLSIMQSIQNQYGLDGKLDTSGDDFAGIDGYMVSGVEIRIFKIGSTGGSGGGEITSGAQFSYIIDGAWHDFSGKVENQLLDGLRITTNASDYYLMYRTKNAGESGYYPSVSSRGSDFAGSSTGKKMHLLQIKAHNNAGAETSDVVVMYRVHADFKWQPWVCSVNNLSIMQSIQNQYGLDGKLDTSSDDFAGIDGYMVSGVEIRIFKIGSTGGSGGGEITSGAQFSYIIDGAWHNFSGKIENQLLDGLRITTNASDYYLMYRTKNAGESGYYPSVSSRGSDFAGSSTGKKMHLLQIKAHNNAGAETSDVVVMYRVHADFKWQPWVCSVNNLSIMQSIQNQYGLDGKLDTSSDDFAGIDGYMVSGVEIRIFRQGSTGGGSTETPTGKYKIIDAPFIAQNPKWPTGCESVSTVMALNYIGNNISVDTFIDNYLDMQPYPFDPNETFGGNPRDGGSYGCYAPVIQKALNKILPNTGYSSKVLSNVSLQELCSKYIDNNIPVIMWATMSMRKPYVSKIWNYNNRVINWIAPEHCLLLVGYDDNNYIFNDPLEHKQTYYSKSSVEAAYDGLGKQAIILEKNEPVTPPYIYERPSIPNVKPENISILSLIPQFIELENLYKQYHDDKIKNEPGLQTTPTHIVLGMVNFIRSQQYDEYEWYFTTMRPIDTDFVNRVKQHVPTGSDKTLFEQMEPYIQKGTRLLVSDGDRGLIDLAHMAATIDAYINEGLPPHFWAGWGGDLATGMADTTKSINPNVSFNEMQKMADRIIGNEDSSCNYSDFCSDFDAYKISTKIKESYGTSNWNFHIFSDIIQSYYTNYYPLFSNRFKWITEELNCSTDLNSLKDAIYSAMNGLDERAPLFGLLVLKANNPSDKVNKACCNSFSNYIYSILNE</sequence>
<evidence type="ECO:0000313" key="3">
    <source>
        <dbReference type="Proteomes" id="UP000649151"/>
    </source>
</evidence>
<proteinExistence type="predicted"/>
<comment type="caution">
    <text evidence="2">The sequence shown here is derived from an EMBL/GenBank/DDBJ whole genome shotgun (WGS) entry which is preliminary data.</text>
</comment>
<name>A0ABR7IPQ6_9CLOT</name>
<dbReference type="PANTHER" id="PTHR37806">
    <property type="entry name" value="LMO0724 PROTEIN"/>
    <property type="match status" value="1"/>
</dbReference>
<dbReference type="InterPro" id="IPR039564">
    <property type="entry name" value="Peptidase_C39-like"/>
</dbReference>
<protein>
    <submittedName>
        <fullName evidence="2">C39 family peptidase</fullName>
    </submittedName>
</protein>
<organism evidence="2 3">
    <name type="scientific">Clostridium facile</name>
    <dbReference type="NCBI Taxonomy" id="2763035"/>
    <lineage>
        <taxon>Bacteria</taxon>
        <taxon>Bacillati</taxon>
        <taxon>Bacillota</taxon>
        <taxon>Clostridia</taxon>
        <taxon>Eubacteriales</taxon>
        <taxon>Clostridiaceae</taxon>
        <taxon>Clostridium</taxon>
    </lineage>
</organism>
<reference evidence="2 3" key="1">
    <citation type="submission" date="2020-08" db="EMBL/GenBank/DDBJ databases">
        <title>Genome public.</title>
        <authorList>
            <person name="Liu C."/>
            <person name="Sun Q."/>
        </authorList>
    </citation>
    <scope>NUCLEOTIDE SEQUENCE [LARGE SCALE GENOMIC DNA]</scope>
    <source>
        <strain evidence="2 3">NSJ-27</strain>
    </source>
</reference>
<dbReference type="RefSeq" id="WP_186996189.1">
    <property type="nucleotide sequence ID" value="NZ_JACOQK010000001.1"/>
</dbReference>
<evidence type="ECO:0000313" key="2">
    <source>
        <dbReference type="EMBL" id="MBC5787068.1"/>
    </source>
</evidence>